<dbReference type="OrthoDB" id="529367at2759"/>
<dbReference type="Proteomes" id="UP000054321">
    <property type="component" value="Unassembled WGS sequence"/>
</dbReference>
<reference evidence="9" key="2">
    <citation type="submission" date="2015-01" db="EMBL/GenBank/DDBJ databases">
        <title>Evolutionary Origins and Diversification of the Mycorrhizal Mutualists.</title>
        <authorList>
            <consortium name="DOE Joint Genome Institute"/>
            <consortium name="Mycorrhizal Genomics Consortium"/>
            <person name="Kohler A."/>
            <person name="Kuo A."/>
            <person name="Nagy L.G."/>
            <person name="Floudas D."/>
            <person name="Copeland A."/>
            <person name="Barry K.W."/>
            <person name="Cichocki N."/>
            <person name="Veneault-Fourrey C."/>
            <person name="LaButti K."/>
            <person name="Lindquist E.A."/>
            <person name="Lipzen A."/>
            <person name="Lundell T."/>
            <person name="Morin E."/>
            <person name="Murat C."/>
            <person name="Riley R."/>
            <person name="Ohm R."/>
            <person name="Sun H."/>
            <person name="Tunlid A."/>
            <person name="Henrissat B."/>
            <person name="Grigoriev I.V."/>
            <person name="Hibbett D.S."/>
            <person name="Martin F."/>
        </authorList>
    </citation>
    <scope>NUCLEOTIDE SEQUENCE [LARGE SCALE GENOMIC DNA]</scope>
    <source>
        <strain evidence="9">Zn</strain>
    </source>
</reference>
<feature type="transmembrane region" description="Helical" evidence="7">
    <location>
        <begin position="261"/>
        <end position="285"/>
    </location>
</feature>
<dbReference type="Pfam" id="PF03006">
    <property type="entry name" value="HlyIII"/>
    <property type="match status" value="1"/>
</dbReference>
<keyword evidence="4 7" id="KW-1133">Transmembrane helix</keyword>
<gene>
    <name evidence="8" type="ORF">OIDMADRAFT_101848</name>
</gene>
<keyword evidence="3 7" id="KW-0812">Transmembrane</keyword>
<keyword evidence="6" id="KW-0862">Zinc</keyword>
<accession>A0A0C3H9S2</accession>
<evidence type="ECO:0000256" key="1">
    <source>
        <dbReference type="ARBA" id="ARBA00004141"/>
    </source>
</evidence>
<dbReference type="InterPro" id="IPR004254">
    <property type="entry name" value="AdipoR/HlyIII-related"/>
</dbReference>
<feature type="binding site" evidence="6">
    <location>
        <position position="263"/>
    </location>
    <ligand>
        <name>Zn(2+)</name>
        <dbReference type="ChEBI" id="CHEBI:29105"/>
    </ligand>
</feature>
<feature type="transmembrane region" description="Helical" evidence="7">
    <location>
        <begin position="159"/>
        <end position="180"/>
    </location>
</feature>
<dbReference type="EMBL" id="KN832872">
    <property type="protein sequence ID" value="KIN05001.1"/>
    <property type="molecule type" value="Genomic_DNA"/>
</dbReference>
<comment type="similarity">
    <text evidence="2">Belongs to the ADIPOR family.</text>
</comment>
<name>A0A0C3H9S2_OIDMZ</name>
<evidence type="ECO:0000256" key="6">
    <source>
        <dbReference type="PIRSR" id="PIRSR604254-1"/>
    </source>
</evidence>
<evidence type="ECO:0000256" key="2">
    <source>
        <dbReference type="ARBA" id="ARBA00007018"/>
    </source>
</evidence>
<feature type="binding site" evidence="6">
    <location>
        <position position="259"/>
    </location>
    <ligand>
        <name>Zn(2+)</name>
        <dbReference type="ChEBI" id="CHEBI:29105"/>
    </ligand>
</feature>
<dbReference type="AlphaFoldDB" id="A0A0C3H9S2"/>
<feature type="transmembrane region" description="Helical" evidence="7">
    <location>
        <begin position="224"/>
        <end position="241"/>
    </location>
</feature>
<evidence type="ECO:0000313" key="9">
    <source>
        <dbReference type="Proteomes" id="UP000054321"/>
    </source>
</evidence>
<dbReference type="InParanoid" id="A0A0C3H9S2"/>
<dbReference type="GO" id="GO:0016020">
    <property type="term" value="C:membrane"/>
    <property type="evidence" value="ECO:0007669"/>
    <property type="project" value="UniProtKB-SubCell"/>
</dbReference>
<dbReference type="GO" id="GO:0038023">
    <property type="term" value="F:signaling receptor activity"/>
    <property type="evidence" value="ECO:0007669"/>
    <property type="project" value="TreeGrafter"/>
</dbReference>
<evidence type="ECO:0000256" key="7">
    <source>
        <dbReference type="SAM" id="Phobius"/>
    </source>
</evidence>
<evidence type="ECO:0000256" key="3">
    <source>
        <dbReference type="ARBA" id="ARBA00022692"/>
    </source>
</evidence>
<dbReference type="PANTHER" id="PTHR20855">
    <property type="entry name" value="ADIPOR/PROGESTIN RECEPTOR-RELATED"/>
    <property type="match status" value="1"/>
</dbReference>
<keyword evidence="9" id="KW-1185">Reference proteome</keyword>
<dbReference type="GO" id="GO:0046872">
    <property type="term" value="F:metal ion binding"/>
    <property type="evidence" value="ECO:0007669"/>
    <property type="project" value="UniProtKB-KW"/>
</dbReference>
<evidence type="ECO:0000256" key="5">
    <source>
        <dbReference type="ARBA" id="ARBA00023136"/>
    </source>
</evidence>
<protein>
    <recommendedName>
        <fullName evidence="10">MPR-like GPCR protein</fullName>
    </recommendedName>
</protein>
<evidence type="ECO:0000313" key="8">
    <source>
        <dbReference type="EMBL" id="KIN05001.1"/>
    </source>
</evidence>
<keyword evidence="6" id="KW-0479">Metal-binding</keyword>
<evidence type="ECO:0008006" key="10">
    <source>
        <dbReference type="Google" id="ProtNLM"/>
    </source>
</evidence>
<dbReference type="STRING" id="913774.A0A0C3H9S2"/>
<feature type="transmembrane region" description="Helical" evidence="7">
    <location>
        <begin position="59"/>
        <end position="81"/>
    </location>
</feature>
<reference evidence="8 9" key="1">
    <citation type="submission" date="2014-04" db="EMBL/GenBank/DDBJ databases">
        <authorList>
            <consortium name="DOE Joint Genome Institute"/>
            <person name="Kuo A."/>
            <person name="Martino E."/>
            <person name="Perotto S."/>
            <person name="Kohler A."/>
            <person name="Nagy L.G."/>
            <person name="Floudas D."/>
            <person name="Copeland A."/>
            <person name="Barry K.W."/>
            <person name="Cichocki N."/>
            <person name="Veneault-Fourrey C."/>
            <person name="LaButti K."/>
            <person name="Lindquist E.A."/>
            <person name="Lipzen A."/>
            <person name="Lundell T."/>
            <person name="Morin E."/>
            <person name="Murat C."/>
            <person name="Sun H."/>
            <person name="Tunlid A."/>
            <person name="Henrissat B."/>
            <person name="Grigoriev I.V."/>
            <person name="Hibbett D.S."/>
            <person name="Martin F."/>
            <person name="Nordberg H.P."/>
            <person name="Cantor M.N."/>
            <person name="Hua S.X."/>
        </authorList>
    </citation>
    <scope>NUCLEOTIDE SEQUENCE [LARGE SCALE GENOMIC DNA]</scope>
    <source>
        <strain evidence="8 9">Zn</strain>
    </source>
</reference>
<feature type="binding site" evidence="6">
    <location>
        <position position="113"/>
    </location>
    <ligand>
        <name>Zn(2+)</name>
        <dbReference type="ChEBI" id="CHEBI:29105"/>
    </ligand>
</feature>
<dbReference type="GO" id="GO:0006882">
    <property type="term" value="P:intracellular zinc ion homeostasis"/>
    <property type="evidence" value="ECO:0007669"/>
    <property type="project" value="TreeGrafter"/>
</dbReference>
<organism evidence="8 9">
    <name type="scientific">Oidiodendron maius (strain Zn)</name>
    <dbReference type="NCBI Taxonomy" id="913774"/>
    <lineage>
        <taxon>Eukaryota</taxon>
        <taxon>Fungi</taxon>
        <taxon>Dikarya</taxon>
        <taxon>Ascomycota</taxon>
        <taxon>Pezizomycotina</taxon>
        <taxon>Leotiomycetes</taxon>
        <taxon>Leotiomycetes incertae sedis</taxon>
        <taxon>Myxotrichaceae</taxon>
        <taxon>Oidiodendron</taxon>
    </lineage>
</organism>
<comment type="subcellular location">
    <subcellularLocation>
        <location evidence="1">Membrane</location>
        <topology evidence="1">Multi-pass membrane protein</topology>
    </subcellularLocation>
</comment>
<feature type="transmembrane region" description="Helical" evidence="7">
    <location>
        <begin position="93"/>
        <end position="112"/>
    </location>
</feature>
<sequence length="297" mass="34120">MDSNPSTRPSRRPTLSSFEELPKWYQDNPFILRGYRPVSDSFRLCWESWFYLHNETVNIFSHLVPAIYFLTAQWLISRYLSAHYPDSSVEDRRVFAFFLLTVTVCFGLSSAYHTLMNHSFSLSHLFLSLDLVGIVVHILGNFVSGIYVIFYCEPTLQRLYWTMIITLCSAMILLTVNSKLQGKSWRTFRVCTFVATALSGFAPLIHGVLYFGFSHMVRHSGMPYYLAEGLLYVVGALFYAMRIPEAFKPGEFDTFGSSHQIFHIFTVLASVVHATGVLTSFNYNYHNRRTCATHRGT</sequence>
<feature type="transmembrane region" description="Helical" evidence="7">
    <location>
        <begin position="132"/>
        <end position="152"/>
    </location>
</feature>
<proteinExistence type="inferred from homology"/>
<dbReference type="HOGENOM" id="CLU_023075_2_0_1"/>
<dbReference type="PANTHER" id="PTHR20855:SF52">
    <property type="entry name" value="ADIPONECTIN RECEPTOR PROTEIN"/>
    <property type="match status" value="1"/>
</dbReference>
<keyword evidence="5 7" id="KW-0472">Membrane</keyword>
<feature type="transmembrane region" description="Helical" evidence="7">
    <location>
        <begin position="192"/>
        <end position="212"/>
    </location>
</feature>
<evidence type="ECO:0000256" key="4">
    <source>
        <dbReference type="ARBA" id="ARBA00022989"/>
    </source>
</evidence>